<dbReference type="Proteomes" id="UP000292884">
    <property type="component" value="Unassembled WGS sequence"/>
</dbReference>
<accession>A0A4R0MWQ5</accession>
<evidence type="ECO:0008006" key="3">
    <source>
        <dbReference type="Google" id="ProtNLM"/>
    </source>
</evidence>
<dbReference type="RefSeq" id="WP_131552569.1">
    <property type="nucleotide sequence ID" value="NZ_SJSK01000002.1"/>
</dbReference>
<dbReference type="InterPro" id="IPR011051">
    <property type="entry name" value="RmlC_Cupin_sf"/>
</dbReference>
<protein>
    <recommendedName>
        <fullName evidence="3">Cupin domain-containing protein</fullName>
    </recommendedName>
</protein>
<sequence length="198" mass="22590">MNLAPYLESGILELYVLDSLPIHEKLNIEKAVKNNPELLEKISEIEMAFESYSDLDIDGPRPALKGRIIDNIVNLQKEQVMNVNDLPIITAYSRYKNWLNFTKDLEMESSVSGKAIHVLREDDDVLQMVVTTTLGVKEENHPDVLESMLVLEGECKFTVCENLRVMKVGDFIDIPMNRIHHMELISPSITVILQKIKV</sequence>
<organism evidence="1 2">
    <name type="scientific">Pedobacter frigiditerrae</name>
    <dbReference type="NCBI Taxonomy" id="2530452"/>
    <lineage>
        <taxon>Bacteria</taxon>
        <taxon>Pseudomonadati</taxon>
        <taxon>Bacteroidota</taxon>
        <taxon>Sphingobacteriia</taxon>
        <taxon>Sphingobacteriales</taxon>
        <taxon>Sphingobacteriaceae</taxon>
        <taxon>Pedobacter</taxon>
    </lineage>
</organism>
<evidence type="ECO:0000313" key="2">
    <source>
        <dbReference type="Proteomes" id="UP000292884"/>
    </source>
</evidence>
<dbReference type="OrthoDB" id="3395710at2"/>
<dbReference type="InterPro" id="IPR014710">
    <property type="entry name" value="RmlC-like_jellyroll"/>
</dbReference>
<dbReference type="EMBL" id="SJSK01000002">
    <property type="protein sequence ID" value="TCC91630.1"/>
    <property type="molecule type" value="Genomic_DNA"/>
</dbReference>
<proteinExistence type="predicted"/>
<name>A0A4R0MWQ5_9SPHI</name>
<gene>
    <name evidence="1" type="ORF">EZ428_07665</name>
</gene>
<comment type="caution">
    <text evidence="1">The sequence shown here is derived from an EMBL/GenBank/DDBJ whole genome shotgun (WGS) entry which is preliminary data.</text>
</comment>
<dbReference type="SUPFAM" id="SSF51182">
    <property type="entry name" value="RmlC-like cupins"/>
    <property type="match status" value="1"/>
</dbReference>
<reference evidence="1 2" key="1">
    <citation type="submission" date="2019-02" db="EMBL/GenBank/DDBJ databases">
        <title>Pedobacter sp. RP-1-13 sp. nov., isolated from Arctic soil.</title>
        <authorList>
            <person name="Dahal R.H."/>
        </authorList>
    </citation>
    <scope>NUCLEOTIDE SEQUENCE [LARGE SCALE GENOMIC DNA]</scope>
    <source>
        <strain evidence="1 2">RP-1-13</strain>
    </source>
</reference>
<evidence type="ECO:0000313" key="1">
    <source>
        <dbReference type="EMBL" id="TCC91630.1"/>
    </source>
</evidence>
<dbReference type="AlphaFoldDB" id="A0A4R0MWQ5"/>
<keyword evidence="2" id="KW-1185">Reference proteome</keyword>
<dbReference type="Gene3D" id="2.60.120.10">
    <property type="entry name" value="Jelly Rolls"/>
    <property type="match status" value="1"/>
</dbReference>